<protein>
    <submittedName>
        <fullName evidence="5">Helix-turn-helix domain-containing protein</fullName>
    </submittedName>
</protein>
<dbReference type="GO" id="GO:0043565">
    <property type="term" value="F:sequence-specific DNA binding"/>
    <property type="evidence" value="ECO:0007669"/>
    <property type="project" value="InterPro"/>
</dbReference>
<accession>A0A8A7KCS6</accession>
<dbReference type="InterPro" id="IPR020449">
    <property type="entry name" value="Tscrpt_reg_AraC-type_HTH"/>
</dbReference>
<dbReference type="KEGG" id="ifn:GM661_05135"/>
<sequence>MKAFKQKEILEPGFPFKLFLNEAAFSFPPHWHEEIEIIYVESGNCKVGLSNIQYDLKTGDILLIGSGDVHYFLPRLGDSKKVFIQFGLSIFNDLSTAKNEGRFITPLLSKTHQLSKKEQPVSNENELIHQKLEKQILKIIEEFNKKQDGYHLVLKARLYDIVAILLRNIPQKEYTLNDKNKQNEQLERLKNVFEYVEKYYTDDITLDKVAGVANYSVYYFARFFKEAVGMTFGQYLEHYRIGKAEWLLINERDKSITDISFDTGFNSIKTFYRVFKKIKGCSPKEFQKSAFK</sequence>
<proteinExistence type="predicted"/>
<dbReference type="Pfam" id="PF12833">
    <property type="entry name" value="HTH_18"/>
    <property type="match status" value="1"/>
</dbReference>
<dbReference type="InterPro" id="IPR037923">
    <property type="entry name" value="HTH-like"/>
</dbReference>
<dbReference type="InterPro" id="IPR018062">
    <property type="entry name" value="HTH_AraC-typ_CS"/>
</dbReference>
<gene>
    <name evidence="5" type="ORF">GM661_05135</name>
</gene>
<evidence type="ECO:0000313" key="5">
    <source>
        <dbReference type="EMBL" id="QTL97408.1"/>
    </source>
</evidence>
<dbReference type="PANTHER" id="PTHR43280:SF28">
    <property type="entry name" value="HTH-TYPE TRANSCRIPTIONAL ACTIVATOR RHAS"/>
    <property type="match status" value="1"/>
</dbReference>
<dbReference type="Gene3D" id="2.60.120.10">
    <property type="entry name" value="Jelly Rolls"/>
    <property type="match status" value="1"/>
</dbReference>
<dbReference type="PRINTS" id="PR00032">
    <property type="entry name" value="HTHARAC"/>
</dbReference>
<dbReference type="InterPro" id="IPR018060">
    <property type="entry name" value="HTH_AraC"/>
</dbReference>
<keyword evidence="1" id="KW-0805">Transcription regulation</keyword>
<evidence type="ECO:0000259" key="4">
    <source>
        <dbReference type="PROSITE" id="PS01124"/>
    </source>
</evidence>
<dbReference type="PROSITE" id="PS00041">
    <property type="entry name" value="HTH_ARAC_FAMILY_1"/>
    <property type="match status" value="1"/>
</dbReference>
<dbReference type="CDD" id="cd02208">
    <property type="entry name" value="cupin_RmlC-like"/>
    <property type="match status" value="1"/>
</dbReference>
<dbReference type="EMBL" id="CP046640">
    <property type="protein sequence ID" value="QTL97408.1"/>
    <property type="molecule type" value="Genomic_DNA"/>
</dbReference>
<keyword evidence="6" id="KW-1185">Reference proteome</keyword>
<feature type="domain" description="HTH araC/xylS-type" evidence="4">
    <location>
        <begin position="190"/>
        <end position="289"/>
    </location>
</feature>
<evidence type="ECO:0000256" key="2">
    <source>
        <dbReference type="ARBA" id="ARBA00023125"/>
    </source>
</evidence>
<dbReference type="Pfam" id="PF02311">
    <property type="entry name" value="AraC_binding"/>
    <property type="match status" value="1"/>
</dbReference>
<dbReference type="AlphaFoldDB" id="A0A8A7KCS6"/>
<dbReference type="SMART" id="SM00342">
    <property type="entry name" value="HTH_ARAC"/>
    <property type="match status" value="1"/>
</dbReference>
<dbReference type="Proteomes" id="UP000665020">
    <property type="component" value="Chromosome"/>
</dbReference>
<dbReference type="SUPFAM" id="SSF51215">
    <property type="entry name" value="Regulatory protein AraC"/>
    <property type="match status" value="1"/>
</dbReference>
<evidence type="ECO:0000256" key="3">
    <source>
        <dbReference type="ARBA" id="ARBA00023163"/>
    </source>
</evidence>
<dbReference type="RefSeq" id="WP_230869036.1">
    <property type="nucleotide sequence ID" value="NZ_CP046640.1"/>
</dbReference>
<evidence type="ECO:0000313" key="6">
    <source>
        <dbReference type="Proteomes" id="UP000665020"/>
    </source>
</evidence>
<organism evidence="5 6">
    <name type="scientific">Iocasia fonsfrigidae</name>
    <dbReference type="NCBI Taxonomy" id="2682810"/>
    <lineage>
        <taxon>Bacteria</taxon>
        <taxon>Bacillati</taxon>
        <taxon>Bacillota</taxon>
        <taxon>Clostridia</taxon>
        <taxon>Halanaerobiales</taxon>
        <taxon>Halanaerobiaceae</taxon>
        <taxon>Iocasia</taxon>
    </lineage>
</organism>
<dbReference type="InterPro" id="IPR014710">
    <property type="entry name" value="RmlC-like_jellyroll"/>
</dbReference>
<dbReference type="PROSITE" id="PS01124">
    <property type="entry name" value="HTH_ARAC_FAMILY_2"/>
    <property type="match status" value="1"/>
</dbReference>
<dbReference type="GO" id="GO:0003700">
    <property type="term" value="F:DNA-binding transcription factor activity"/>
    <property type="evidence" value="ECO:0007669"/>
    <property type="project" value="InterPro"/>
</dbReference>
<dbReference type="PANTHER" id="PTHR43280">
    <property type="entry name" value="ARAC-FAMILY TRANSCRIPTIONAL REGULATOR"/>
    <property type="match status" value="1"/>
</dbReference>
<dbReference type="InterPro" id="IPR009057">
    <property type="entry name" value="Homeodomain-like_sf"/>
</dbReference>
<name>A0A8A7KCS6_9FIRM</name>
<dbReference type="Gene3D" id="1.10.10.60">
    <property type="entry name" value="Homeodomain-like"/>
    <property type="match status" value="2"/>
</dbReference>
<dbReference type="SUPFAM" id="SSF46689">
    <property type="entry name" value="Homeodomain-like"/>
    <property type="match status" value="2"/>
</dbReference>
<keyword evidence="2" id="KW-0238">DNA-binding</keyword>
<dbReference type="InterPro" id="IPR003313">
    <property type="entry name" value="AraC-bd"/>
</dbReference>
<keyword evidence="3" id="KW-0804">Transcription</keyword>
<evidence type="ECO:0000256" key="1">
    <source>
        <dbReference type="ARBA" id="ARBA00023015"/>
    </source>
</evidence>
<reference evidence="5" key="1">
    <citation type="submission" date="2019-12" db="EMBL/GenBank/DDBJ databases">
        <authorList>
            <person name="zhang j."/>
            <person name="sun C.M."/>
        </authorList>
    </citation>
    <scope>NUCLEOTIDE SEQUENCE</scope>
    <source>
        <strain evidence="5">NS-1</strain>
    </source>
</reference>